<reference evidence="1" key="1">
    <citation type="journal article" date="2022" name="bioRxiv">
        <title>Population genetic analysis of Ophidiomyces ophidiicola, the causative agent of snake fungal disease, indicates recent introductions to the USA.</title>
        <authorList>
            <person name="Ladner J.T."/>
            <person name="Palmer J.M."/>
            <person name="Ettinger C.L."/>
            <person name="Stajich J.E."/>
            <person name="Farrell T.M."/>
            <person name="Glorioso B.M."/>
            <person name="Lawson B."/>
            <person name="Price S.J."/>
            <person name="Stengle A.G."/>
            <person name="Grear D.A."/>
            <person name="Lorch J.M."/>
        </authorList>
    </citation>
    <scope>NUCLEOTIDE SEQUENCE</scope>
    <source>
        <strain evidence="1">NWHC 24266-5</strain>
    </source>
</reference>
<proteinExistence type="predicted"/>
<name>A0ACB8V0U9_9EURO</name>
<protein>
    <submittedName>
        <fullName evidence="1">Uncharacterized protein</fullName>
    </submittedName>
</protein>
<sequence length="191" mass="22023">MELIPNSYPLPVMEHSTRACIECASQISTAWEPSQHSPSPTARQQGPITEKDDNSPILNQHNLSLLAYLELGETSLASKFPRKRDESRVVQAFWEGMRDPSDKRTIEESLEQDGWSWSSLRAAVGALVMKKEKNTEKEMQKGEFSPALKREEAKTEKNRLRKRKRVIPLVWPSEDEEYELLAQMNGWRREV</sequence>
<evidence type="ECO:0000313" key="1">
    <source>
        <dbReference type="EMBL" id="KAI2389429.1"/>
    </source>
</evidence>
<gene>
    <name evidence="1" type="ORF">LOY88_002148</name>
</gene>
<comment type="caution">
    <text evidence="1">The sequence shown here is derived from an EMBL/GenBank/DDBJ whole genome shotgun (WGS) entry which is preliminary data.</text>
</comment>
<accession>A0ACB8V0U9</accession>
<organism evidence="1">
    <name type="scientific">Ophidiomyces ophidiicola</name>
    <dbReference type="NCBI Taxonomy" id="1387563"/>
    <lineage>
        <taxon>Eukaryota</taxon>
        <taxon>Fungi</taxon>
        <taxon>Dikarya</taxon>
        <taxon>Ascomycota</taxon>
        <taxon>Pezizomycotina</taxon>
        <taxon>Eurotiomycetes</taxon>
        <taxon>Eurotiomycetidae</taxon>
        <taxon>Onygenales</taxon>
        <taxon>Onygenaceae</taxon>
        <taxon>Ophidiomyces</taxon>
    </lineage>
</organism>
<dbReference type="EMBL" id="JALBCA010000024">
    <property type="protein sequence ID" value="KAI2389429.1"/>
    <property type="molecule type" value="Genomic_DNA"/>
</dbReference>